<name>A0ABP0J4U3_9DINO</name>
<dbReference type="Pfam" id="PF13450">
    <property type="entry name" value="NAD_binding_8"/>
    <property type="match status" value="1"/>
</dbReference>
<evidence type="ECO:0000313" key="1">
    <source>
        <dbReference type="EMBL" id="CAK9009405.1"/>
    </source>
</evidence>
<comment type="caution">
    <text evidence="1">The sequence shown here is derived from an EMBL/GenBank/DDBJ whole genome shotgun (WGS) entry which is preliminary data.</text>
</comment>
<dbReference type="Gene3D" id="3.50.50.60">
    <property type="entry name" value="FAD/NAD(P)-binding domain"/>
    <property type="match status" value="1"/>
</dbReference>
<dbReference type="Proteomes" id="UP001642484">
    <property type="component" value="Unassembled WGS sequence"/>
</dbReference>
<dbReference type="PANTHER" id="PTHR10742:SF410">
    <property type="entry name" value="LYSINE-SPECIFIC HISTONE DEMETHYLASE 2"/>
    <property type="match status" value="1"/>
</dbReference>
<sequence length="561" mass="62860">MGLLDALFPSVAEDFPNPNAKLLPSCLELSKEKRVVIVGGGPAGVHMSACLATKGFKHVTLLEAEVEVGGKSLTVIDPSQPDVPHELGTCYMSPSYELIRKLLKEYDPTNEESTFANENKGRMVFGMNLSDEDKRKYTKGMEYFDWVLEEVEMKTTSKCCRCLPNSAQSVPIFAALIKYNKLHDSIFGKFPYGMPPKPKDWSKIDMTAMEFLKKNGLEILEPVFLYTQQVQGYGLLDKIPAFYLLWWHHPDVMNGTIRSMLGSDELLVSLLKNGYQSLWKKMVERHSKEVNYITGAQVTGVKRTPTVEVKYMHEGAEKTLEADIFISAIDLRRFRHLITDLDPEEEKLFSRLTASSLTTTLYKGKTTEHEHTVEFWFGKMGNPVSPPGSTGHPVAQFYGHRNSRMAARPSIPSNGVELRVAYQYMDRPIESGDASKLVTTLEENLKTYAGEEPTEGMLAFQPPTLSPSSLPNLPAPPPQIWNLEPGNAAPGCGTRKVDVLIQKPWDYFPRFDAKGLREGLPWKILDLQGQRNTVFIGSSVCFESALDVVAYNLMLCKKICA</sequence>
<protein>
    <recommendedName>
        <fullName evidence="3">Amine oxidase domain-containing protein</fullName>
    </recommendedName>
</protein>
<evidence type="ECO:0000313" key="2">
    <source>
        <dbReference type="Proteomes" id="UP001642484"/>
    </source>
</evidence>
<dbReference type="SUPFAM" id="SSF51905">
    <property type="entry name" value="FAD/NAD(P)-binding domain"/>
    <property type="match status" value="1"/>
</dbReference>
<dbReference type="Gene3D" id="3.30.70.1990">
    <property type="match status" value="1"/>
</dbReference>
<accession>A0ABP0J4U3</accession>
<organism evidence="1 2">
    <name type="scientific">Durusdinium trenchii</name>
    <dbReference type="NCBI Taxonomy" id="1381693"/>
    <lineage>
        <taxon>Eukaryota</taxon>
        <taxon>Sar</taxon>
        <taxon>Alveolata</taxon>
        <taxon>Dinophyceae</taxon>
        <taxon>Suessiales</taxon>
        <taxon>Symbiodiniaceae</taxon>
        <taxon>Durusdinium</taxon>
    </lineage>
</organism>
<reference evidence="1 2" key="1">
    <citation type="submission" date="2024-02" db="EMBL/GenBank/DDBJ databases">
        <authorList>
            <person name="Chen Y."/>
            <person name="Shah S."/>
            <person name="Dougan E. K."/>
            <person name="Thang M."/>
            <person name="Chan C."/>
        </authorList>
    </citation>
    <scope>NUCLEOTIDE SEQUENCE [LARGE SCALE GENOMIC DNA]</scope>
</reference>
<gene>
    <name evidence="1" type="ORF">CCMP2556_LOCUS9647</name>
</gene>
<proteinExistence type="predicted"/>
<dbReference type="EMBL" id="CAXAMN010004447">
    <property type="protein sequence ID" value="CAK9009405.1"/>
    <property type="molecule type" value="Genomic_DNA"/>
</dbReference>
<evidence type="ECO:0008006" key="3">
    <source>
        <dbReference type="Google" id="ProtNLM"/>
    </source>
</evidence>
<keyword evidence="2" id="KW-1185">Reference proteome</keyword>
<dbReference type="InterPro" id="IPR036188">
    <property type="entry name" value="FAD/NAD-bd_sf"/>
</dbReference>
<dbReference type="InterPro" id="IPR050281">
    <property type="entry name" value="Flavin_monoamine_oxidase"/>
</dbReference>
<dbReference type="Gene3D" id="1.10.405.20">
    <property type="match status" value="1"/>
</dbReference>
<dbReference type="PANTHER" id="PTHR10742">
    <property type="entry name" value="FLAVIN MONOAMINE OXIDASE"/>
    <property type="match status" value="1"/>
</dbReference>